<reference evidence="3" key="1">
    <citation type="journal article" date="2019" name="Int. J. Syst. Evol. Microbiol.">
        <title>The Global Catalogue of Microorganisms (GCM) 10K type strain sequencing project: providing services to taxonomists for standard genome sequencing and annotation.</title>
        <authorList>
            <consortium name="The Broad Institute Genomics Platform"/>
            <consortium name="The Broad Institute Genome Sequencing Center for Infectious Disease"/>
            <person name="Wu L."/>
            <person name="Ma J."/>
        </authorList>
    </citation>
    <scope>NUCLEOTIDE SEQUENCE [LARGE SCALE GENOMIC DNA]</scope>
    <source>
        <strain evidence="3">JCM 30846</strain>
    </source>
</reference>
<proteinExistence type="predicted"/>
<evidence type="ECO:0000256" key="1">
    <source>
        <dbReference type="SAM" id="MobiDB-lite"/>
    </source>
</evidence>
<dbReference type="EMBL" id="BAABEP010000006">
    <property type="protein sequence ID" value="GAA3717672.1"/>
    <property type="molecule type" value="Genomic_DNA"/>
</dbReference>
<evidence type="ECO:0000313" key="3">
    <source>
        <dbReference type="Proteomes" id="UP001499884"/>
    </source>
</evidence>
<keyword evidence="3" id="KW-1185">Reference proteome</keyword>
<dbReference type="PANTHER" id="PTHR43649">
    <property type="entry name" value="ARABINOSE-BINDING PROTEIN-RELATED"/>
    <property type="match status" value="1"/>
</dbReference>
<dbReference type="SUPFAM" id="SSF53850">
    <property type="entry name" value="Periplasmic binding protein-like II"/>
    <property type="match status" value="1"/>
</dbReference>
<protein>
    <submittedName>
        <fullName evidence="2">Extracellular solute-binding protein</fullName>
    </submittedName>
</protein>
<dbReference type="RefSeq" id="WP_345642665.1">
    <property type="nucleotide sequence ID" value="NZ_BAABEP010000006.1"/>
</dbReference>
<dbReference type="PANTHER" id="PTHR43649:SF14">
    <property type="entry name" value="BLR3389 PROTEIN"/>
    <property type="match status" value="1"/>
</dbReference>
<accession>A0ABP7EDA8</accession>
<evidence type="ECO:0000313" key="2">
    <source>
        <dbReference type="EMBL" id="GAA3717672.1"/>
    </source>
</evidence>
<organism evidence="2 3">
    <name type="scientific">Streptomyces tremellae</name>
    <dbReference type="NCBI Taxonomy" id="1124239"/>
    <lineage>
        <taxon>Bacteria</taxon>
        <taxon>Bacillati</taxon>
        <taxon>Actinomycetota</taxon>
        <taxon>Actinomycetes</taxon>
        <taxon>Kitasatosporales</taxon>
        <taxon>Streptomycetaceae</taxon>
        <taxon>Streptomyces</taxon>
    </lineage>
</organism>
<sequence length="467" mass="49237">MRIPTWTSLRRPRRGRPARGTAGHAAGGTAASGPGARPCGAVRAAAGAGAALLLGASLTACGGGSGRGGAQEFHVLVYGDAGNKVEKQIVTEFNRTSPVKAVLDTIPGADYQQKLQTVINTPQAPDVFFNWGGGSIQPFVEAGLLMPLDEVFKDDPKVGDHFLPSVYNTAKIGGKAYGVPMRGTQPVLLFSNKKVLADAGVTPPKTWDDLLAAVKELKAHGVTPVALGGGDRWTTMMWFEYLYDRIAGPGLFEKAVGGDTGVWASQDSRAALAKIRQLVDAGAFGTNFDSVKFTDGGSAQLLAAGRAGFELMGSWEYSTQKDGDPGFAAKDLGYSTFPSVPGGKGDPADLVGNTNNFYSVMKKTKQPAAVAKFLKLMYSDTFVKAQLAIGNLPTTTNTEKFLDTSDDPAYARFQLGLVSKAPSFQVSWDQAYPPAAMTPVYQAVQRFTDGQSDADGFVKAMQALDAS</sequence>
<dbReference type="InterPro" id="IPR050490">
    <property type="entry name" value="Bact_solute-bd_prot1"/>
</dbReference>
<comment type="caution">
    <text evidence="2">The sequence shown here is derived from an EMBL/GenBank/DDBJ whole genome shotgun (WGS) entry which is preliminary data.</text>
</comment>
<feature type="compositionally biased region" description="Low complexity" evidence="1">
    <location>
        <begin position="18"/>
        <end position="37"/>
    </location>
</feature>
<dbReference type="Pfam" id="PF01547">
    <property type="entry name" value="SBP_bac_1"/>
    <property type="match status" value="1"/>
</dbReference>
<name>A0ABP7EDA8_9ACTN</name>
<dbReference type="Proteomes" id="UP001499884">
    <property type="component" value="Unassembled WGS sequence"/>
</dbReference>
<dbReference type="InterPro" id="IPR006059">
    <property type="entry name" value="SBP"/>
</dbReference>
<gene>
    <name evidence="2" type="ORF">GCM10023082_14020</name>
</gene>
<dbReference type="Gene3D" id="3.40.190.10">
    <property type="entry name" value="Periplasmic binding protein-like II"/>
    <property type="match status" value="2"/>
</dbReference>
<feature type="region of interest" description="Disordered" evidence="1">
    <location>
        <begin position="1"/>
        <end position="37"/>
    </location>
</feature>